<dbReference type="PANTHER" id="PTHR42861">
    <property type="entry name" value="CALCIUM-TRANSPORTING ATPASE"/>
    <property type="match status" value="1"/>
</dbReference>
<feature type="compositionally biased region" description="Polar residues" evidence="2">
    <location>
        <begin position="303"/>
        <end position="316"/>
    </location>
</feature>
<comment type="caution">
    <text evidence="3">The sequence shown here is derived from an EMBL/GenBank/DDBJ whole genome shotgun (WGS) entry which is preliminary data.</text>
</comment>
<evidence type="ECO:0000313" key="3">
    <source>
        <dbReference type="EMBL" id="KAK9128317.1"/>
    </source>
</evidence>
<protein>
    <submittedName>
        <fullName evidence="3">Uncharacterized protein</fullName>
    </submittedName>
</protein>
<dbReference type="EMBL" id="JBBNAF010000007">
    <property type="protein sequence ID" value="KAK9128317.1"/>
    <property type="molecule type" value="Genomic_DNA"/>
</dbReference>
<evidence type="ECO:0000256" key="2">
    <source>
        <dbReference type="SAM" id="MobiDB-lite"/>
    </source>
</evidence>
<dbReference type="SUPFAM" id="SSF56784">
    <property type="entry name" value="HAD-like"/>
    <property type="match status" value="1"/>
</dbReference>
<dbReference type="InterPro" id="IPR023299">
    <property type="entry name" value="ATPase_P-typ_cyto_dom_N"/>
</dbReference>
<feature type="region of interest" description="Disordered" evidence="2">
    <location>
        <begin position="303"/>
        <end position="330"/>
    </location>
</feature>
<proteinExistence type="predicted"/>
<dbReference type="AlphaFoldDB" id="A0AAP0P226"/>
<name>A0AAP0P226_9MAGN</name>
<sequence>MSLLRLRLRRGLPSQSVESAIGLGIGFEEGRTERALDLSRGTLRVVDLDRLELLTSPGGPWEFVDLLPLFDPPRHDSAETIRKALDLGVSVKMITGRRLGMGANMYPSTSLLGEHKDGSISKSPIDELIKKAYGFVGVFPGWYSHNFGLDGQDQVKNDGSECVVPVQQHNYLDLEMEYEASKVAFSYSTTTGTLSHSVSDGISFFLVCLIGRSLGLIYKGIRQSLADLGGQLILLGKASDGRVQRDFEGLTNLLAMADQPNTIDNGSGNIKRRLDGMSQMITSHDQQLQEILRLLRAQATASPSMSAAPVTQTGSAPTVHDPPAAPPVQA</sequence>
<accession>A0AAP0P226</accession>
<dbReference type="GO" id="GO:0016020">
    <property type="term" value="C:membrane"/>
    <property type="evidence" value="ECO:0007669"/>
    <property type="project" value="UniProtKB-SubCell"/>
</dbReference>
<evidence type="ECO:0000313" key="4">
    <source>
        <dbReference type="Proteomes" id="UP001420932"/>
    </source>
</evidence>
<dbReference type="Proteomes" id="UP001420932">
    <property type="component" value="Unassembled WGS sequence"/>
</dbReference>
<dbReference type="Gene3D" id="3.40.50.1000">
    <property type="entry name" value="HAD superfamily/HAD-like"/>
    <property type="match status" value="1"/>
</dbReference>
<organism evidence="3 4">
    <name type="scientific">Stephania yunnanensis</name>
    <dbReference type="NCBI Taxonomy" id="152371"/>
    <lineage>
        <taxon>Eukaryota</taxon>
        <taxon>Viridiplantae</taxon>
        <taxon>Streptophyta</taxon>
        <taxon>Embryophyta</taxon>
        <taxon>Tracheophyta</taxon>
        <taxon>Spermatophyta</taxon>
        <taxon>Magnoliopsida</taxon>
        <taxon>Ranunculales</taxon>
        <taxon>Menispermaceae</taxon>
        <taxon>Menispermoideae</taxon>
        <taxon>Cissampelideae</taxon>
        <taxon>Stephania</taxon>
    </lineage>
</organism>
<dbReference type="GO" id="GO:0000166">
    <property type="term" value="F:nucleotide binding"/>
    <property type="evidence" value="ECO:0007669"/>
    <property type="project" value="InterPro"/>
</dbReference>
<gene>
    <name evidence="3" type="ORF">Syun_017114</name>
</gene>
<dbReference type="Gene3D" id="3.40.1110.10">
    <property type="entry name" value="Calcium-transporting ATPase, cytoplasmic domain N"/>
    <property type="match status" value="1"/>
</dbReference>
<evidence type="ECO:0000256" key="1">
    <source>
        <dbReference type="ARBA" id="ARBA00004141"/>
    </source>
</evidence>
<keyword evidence="4" id="KW-1185">Reference proteome</keyword>
<dbReference type="InterPro" id="IPR036412">
    <property type="entry name" value="HAD-like_sf"/>
</dbReference>
<reference evidence="3 4" key="1">
    <citation type="submission" date="2024-01" db="EMBL/GenBank/DDBJ databases">
        <title>Genome assemblies of Stephania.</title>
        <authorList>
            <person name="Yang L."/>
        </authorList>
    </citation>
    <scope>NUCLEOTIDE SEQUENCE [LARGE SCALE GENOMIC DNA]</scope>
    <source>
        <strain evidence="3">YNDBR</strain>
        <tissue evidence="3">Leaf</tissue>
    </source>
</reference>
<comment type="subcellular location">
    <subcellularLocation>
        <location evidence="1">Membrane</location>
        <topology evidence="1">Multi-pass membrane protein</topology>
    </subcellularLocation>
</comment>
<dbReference type="InterPro" id="IPR023214">
    <property type="entry name" value="HAD_sf"/>
</dbReference>